<dbReference type="RefSeq" id="WP_038189713.1">
    <property type="nucleotide sequence ID" value="NZ_ASQA01000042.1"/>
</dbReference>
<keyword evidence="2" id="KW-1185">Reference proteome</keyword>
<comment type="caution">
    <text evidence="1">The sequence shown here is derived from an EMBL/GenBank/DDBJ whole genome shotgun (WGS) entry which is preliminary data.</text>
</comment>
<gene>
    <name evidence="1" type="ORF">C176_18959</name>
</gene>
<name>W4EJT0_9BACL</name>
<dbReference type="eggNOG" id="COG1473">
    <property type="taxonomic scope" value="Bacteria"/>
</dbReference>
<evidence type="ECO:0000313" key="2">
    <source>
        <dbReference type="Proteomes" id="UP000019062"/>
    </source>
</evidence>
<dbReference type="EMBL" id="ASQA01000042">
    <property type="protein sequence ID" value="ETT80825.1"/>
    <property type="molecule type" value="Genomic_DNA"/>
</dbReference>
<dbReference type="AlphaFoldDB" id="W4EJT0"/>
<organism evidence="1 2">
    <name type="scientific">Viridibacillus arenosi FSL R5-213</name>
    <dbReference type="NCBI Taxonomy" id="1227360"/>
    <lineage>
        <taxon>Bacteria</taxon>
        <taxon>Bacillati</taxon>
        <taxon>Bacillota</taxon>
        <taxon>Bacilli</taxon>
        <taxon>Bacillales</taxon>
        <taxon>Caryophanaceae</taxon>
        <taxon>Viridibacillus</taxon>
    </lineage>
</organism>
<dbReference type="GO" id="GO:0016787">
    <property type="term" value="F:hydrolase activity"/>
    <property type="evidence" value="ECO:0007669"/>
    <property type="project" value="UniProtKB-KW"/>
</dbReference>
<accession>W4EJT0</accession>
<dbReference type="Gene3D" id="3.40.630.10">
    <property type="entry name" value="Zn peptidases"/>
    <property type="match status" value="1"/>
</dbReference>
<proteinExistence type="predicted"/>
<keyword evidence="1" id="KW-0378">Hydrolase</keyword>
<sequence length="59" mass="6763">MEIDFVADFEGVASLLFIVVNNEALGEAYPLHHSKFKVDEKALIYGVQYFEELANRFSH</sequence>
<dbReference type="Proteomes" id="UP000019062">
    <property type="component" value="Unassembled WGS sequence"/>
</dbReference>
<evidence type="ECO:0000313" key="1">
    <source>
        <dbReference type="EMBL" id="ETT80825.1"/>
    </source>
</evidence>
<reference evidence="1 2" key="1">
    <citation type="journal article" date="2014" name="BMC Genomics">
        <title>Genomic comparison of sporeforming bacilli isolated from milk.</title>
        <authorList>
            <person name="Moreno Switt A.I."/>
            <person name="Andrus A.D."/>
            <person name="Ranieri M.L."/>
            <person name="Orsi R.H."/>
            <person name="Ivy R."/>
            <person name="den Bakker H.C."/>
            <person name="Martin N.H."/>
            <person name="Wiedmann M."/>
            <person name="Boor K.J."/>
        </authorList>
    </citation>
    <scope>NUCLEOTIDE SEQUENCE [LARGE SCALE GENOMIC DNA]</scope>
    <source>
        <strain evidence="1 2">FSL R5-213</strain>
    </source>
</reference>
<protein>
    <submittedName>
        <fullName evidence="1">N-acyl-L-amino acid amidohydrolase</fullName>
    </submittedName>
</protein>